<name>C2MDR5_9PORP</name>
<keyword evidence="5 6" id="KW-0472">Membrane</keyword>
<dbReference type="EMBL" id="ACLR01000214">
    <property type="protein sequence ID" value="EEK16088.1"/>
    <property type="molecule type" value="Genomic_DNA"/>
</dbReference>
<dbReference type="AlphaFoldDB" id="C2MDR5"/>
<dbReference type="InterPro" id="IPR002541">
    <property type="entry name" value="Cyt_c_assembly"/>
</dbReference>
<dbReference type="RefSeq" id="WP_007366006.1">
    <property type="nucleotide sequence ID" value="NZ_ACLR01000214.1"/>
</dbReference>
<feature type="transmembrane region" description="Helical" evidence="6">
    <location>
        <begin position="516"/>
        <end position="542"/>
    </location>
</feature>
<dbReference type="Proteomes" id="UP000003303">
    <property type="component" value="Unassembled WGS sequence"/>
</dbReference>
<gene>
    <name evidence="9" type="ORF">PORUE0001_1346</name>
</gene>
<evidence type="ECO:0000256" key="1">
    <source>
        <dbReference type="ARBA" id="ARBA00004141"/>
    </source>
</evidence>
<keyword evidence="3" id="KW-0201">Cytochrome c-type biogenesis</keyword>
<feature type="transmembrane region" description="Helical" evidence="6">
    <location>
        <begin position="193"/>
        <end position="215"/>
    </location>
</feature>
<comment type="subcellular location">
    <subcellularLocation>
        <location evidence="1">Membrane</location>
        <topology evidence="1">Multi-pass membrane protein</topology>
    </subcellularLocation>
</comment>
<dbReference type="GO" id="GO:0020037">
    <property type="term" value="F:heme binding"/>
    <property type="evidence" value="ECO:0007669"/>
    <property type="project" value="InterPro"/>
</dbReference>
<feature type="transmembrane region" description="Helical" evidence="6">
    <location>
        <begin position="37"/>
        <end position="60"/>
    </location>
</feature>
<dbReference type="InterPro" id="IPR045062">
    <property type="entry name" value="Cyt_c_biogenesis_CcsA/CcmC"/>
</dbReference>
<evidence type="ECO:0000259" key="7">
    <source>
        <dbReference type="Pfam" id="PF01578"/>
    </source>
</evidence>
<evidence type="ECO:0000256" key="6">
    <source>
        <dbReference type="SAM" id="Phobius"/>
    </source>
</evidence>
<keyword evidence="4 6" id="KW-1133">Transmembrane helix</keyword>
<feature type="transmembrane region" description="Helical" evidence="6">
    <location>
        <begin position="67"/>
        <end position="91"/>
    </location>
</feature>
<organism evidence="9 10">
    <name type="scientific">Porphyromonas uenonis 60-3</name>
    <dbReference type="NCBI Taxonomy" id="596327"/>
    <lineage>
        <taxon>Bacteria</taxon>
        <taxon>Pseudomonadati</taxon>
        <taxon>Bacteroidota</taxon>
        <taxon>Bacteroidia</taxon>
        <taxon>Bacteroidales</taxon>
        <taxon>Porphyromonadaceae</taxon>
        <taxon>Porphyromonas</taxon>
    </lineage>
</organism>
<dbReference type="InterPro" id="IPR007816">
    <property type="entry name" value="ResB-like_domain"/>
</dbReference>
<feature type="transmembrane region" description="Helical" evidence="6">
    <location>
        <begin position="575"/>
        <end position="594"/>
    </location>
</feature>
<feature type="transmembrane region" description="Helical" evidence="6">
    <location>
        <begin position="717"/>
        <end position="739"/>
    </location>
</feature>
<protein>
    <submittedName>
        <fullName evidence="9">Putative cytochrome c-type biogenesis protein CcsB</fullName>
    </submittedName>
</protein>
<dbReference type="eggNOG" id="COG0755">
    <property type="taxonomic scope" value="Bacteria"/>
</dbReference>
<feature type="transmembrane region" description="Helical" evidence="6">
    <location>
        <begin position="227"/>
        <end position="246"/>
    </location>
</feature>
<proteinExistence type="predicted"/>
<dbReference type="PANTHER" id="PTHR30071:SF1">
    <property type="entry name" value="CYTOCHROME B_B6 PROTEIN-RELATED"/>
    <property type="match status" value="1"/>
</dbReference>
<evidence type="ECO:0000256" key="2">
    <source>
        <dbReference type="ARBA" id="ARBA00022692"/>
    </source>
</evidence>
<keyword evidence="10" id="KW-1185">Reference proteome</keyword>
<dbReference type="STRING" id="596327.PORUE0001_1346"/>
<sequence length="746" mass="84971">MVWRKLPFILLLITVAVLAAATVVEKLYGTPFVQEHWYGSPLFTILWVLLSCAGLIYILRAKLYRRFWIWMIHVSLLVILLGAGLTSWTAIHGRIKLQEGATPTDRYQSDQGETLTLPFEVALERFDLTYYTGTQFPLDYQSNLIIQDGERSQSLRGAVSMNRIFRYRFYRFYQSGYDPETTSSILSIAYDPWGIAISYLGYALLAISLVGGMFARRHRVRQLLKQALVSPVAMLLILLVGGTLSAEAKAPATPLPKTIPASVAKSFGELYILYNNRICPLGTYAQEFTEKLYGRSSYRGLSAEQVLAGWIFYYDNWVDEPMIRIKDRSIRKLLECYEGQRVSYRQFFDLQGNYRLESLLDNYIQHPDQPGRKALFEAHEKCQVIQSVGLGESLSIFPVQSHGRIVWYHPASTDLPAEMPLDQWTFVRKGFNYLSELIIMQEWDEAQEFLVKLRQYQLKEGGESCPSALRFRSEIYYNQLSPYIGLLAKILATVGILLFIWTAYQLSVGRLQDPPLVKWGFWGILYASMLYLTLMVILRWIVSGYVPLSNGFETMQALAWIVLLLTILTGRKHRVLIPFGLLMGGLSLLVASFGGSNPQITLLMPVLHSPLLSIHVLVIMIAYSLLAFMMLNSCMALILSRRPAIGTHLEALSRLLLYPAVALLAIGIFIGAVWANVSWGRYWSWDPKEVWALITLIIYALPLHSESLRCFRSQRFLHVYLLIAFVSVLVTYFGVNFFLGGMHSYA</sequence>
<feature type="domain" description="Cytochrome c assembly protein" evidence="7">
    <location>
        <begin position="549"/>
        <end position="743"/>
    </location>
</feature>
<evidence type="ECO:0000313" key="10">
    <source>
        <dbReference type="Proteomes" id="UP000003303"/>
    </source>
</evidence>
<feature type="transmembrane region" description="Helical" evidence="6">
    <location>
        <begin position="614"/>
        <end position="639"/>
    </location>
</feature>
<evidence type="ECO:0000259" key="8">
    <source>
        <dbReference type="Pfam" id="PF05140"/>
    </source>
</evidence>
<comment type="caution">
    <text evidence="9">The sequence shown here is derived from an EMBL/GenBank/DDBJ whole genome shotgun (WGS) entry which is preliminary data.</text>
</comment>
<keyword evidence="2 6" id="KW-0812">Transmembrane</keyword>
<feature type="transmembrane region" description="Helical" evidence="6">
    <location>
        <begin position="548"/>
        <end position="568"/>
    </location>
</feature>
<dbReference type="GO" id="GO:0017004">
    <property type="term" value="P:cytochrome complex assembly"/>
    <property type="evidence" value="ECO:0007669"/>
    <property type="project" value="UniProtKB-KW"/>
</dbReference>
<evidence type="ECO:0000256" key="3">
    <source>
        <dbReference type="ARBA" id="ARBA00022748"/>
    </source>
</evidence>
<feature type="transmembrane region" description="Helical" evidence="6">
    <location>
        <begin position="655"/>
        <end position="677"/>
    </location>
</feature>
<feature type="transmembrane region" description="Helical" evidence="6">
    <location>
        <begin position="483"/>
        <end position="504"/>
    </location>
</feature>
<feature type="transmembrane region" description="Helical" evidence="6">
    <location>
        <begin position="689"/>
        <end position="705"/>
    </location>
</feature>
<dbReference type="OrthoDB" id="9814290at2"/>
<reference evidence="9 10" key="1">
    <citation type="submission" date="2009-04" db="EMBL/GenBank/DDBJ databases">
        <authorList>
            <person name="Sebastian Y."/>
            <person name="Madupu R."/>
            <person name="Durkin A.S."/>
            <person name="Torralba M."/>
            <person name="Methe B."/>
            <person name="Sutton G.G."/>
            <person name="Strausberg R.L."/>
            <person name="Nelson K.E."/>
        </authorList>
    </citation>
    <scope>NUCLEOTIDE SEQUENCE [LARGE SCALE GENOMIC DNA]</scope>
    <source>
        <strain evidence="9 10">60-3</strain>
    </source>
</reference>
<evidence type="ECO:0000256" key="5">
    <source>
        <dbReference type="ARBA" id="ARBA00023136"/>
    </source>
</evidence>
<evidence type="ECO:0000256" key="4">
    <source>
        <dbReference type="ARBA" id="ARBA00022989"/>
    </source>
</evidence>
<feature type="domain" description="ResB-like" evidence="8">
    <location>
        <begin position="64"/>
        <end position="179"/>
    </location>
</feature>
<evidence type="ECO:0000313" key="9">
    <source>
        <dbReference type="EMBL" id="EEK16088.1"/>
    </source>
</evidence>
<dbReference type="PANTHER" id="PTHR30071">
    <property type="entry name" value="HEME EXPORTER PROTEIN C"/>
    <property type="match status" value="1"/>
</dbReference>
<dbReference type="GO" id="GO:0005886">
    <property type="term" value="C:plasma membrane"/>
    <property type="evidence" value="ECO:0007669"/>
    <property type="project" value="TreeGrafter"/>
</dbReference>
<accession>C2MDR5</accession>
<dbReference type="Pfam" id="PF01578">
    <property type="entry name" value="Cytochrom_C_asm"/>
    <property type="match status" value="1"/>
</dbReference>
<dbReference type="Pfam" id="PF05140">
    <property type="entry name" value="ResB"/>
    <property type="match status" value="1"/>
</dbReference>